<reference evidence="2 3" key="1">
    <citation type="submission" date="2024-04" db="EMBL/GenBank/DDBJ databases">
        <title>Defined microbial consortia suppress multidrug-resistant proinflammatory Enterobacteriaceae via ecological control.</title>
        <authorList>
            <person name="Furuichi M."/>
            <person name="Kawaguchi T."/>
            <person name="Pust M."/>
            <person name="Yasuma K."/>
            <person name="Plichta D."/>
            <person name="Hasegawa N."/>
            <person name="Ohya T."/>
            <person name="Bhattarai S."/>
            <person name="Sasajima S."/>
            <person name="Aoto Y."/>
            <person name="Tuganbaev T."/>
            <person name="Yaginuma M."/>
            <person name="Ueda M."/>
            <person name="Okahashi N."/>
            <person name="Amafuji K."/>
            <person name="Kiridooshi Y."/>
            <person name="Sugita K."/>
            <person name="Strazar M."/>
            <person name="Skelly A."/>
            <person name="Suda W."/>
            <person name="Hattori M."/>
            <person name="Nakamoto N."/>
            <person name="Caballero S."/>
            <person name="Norman J."/>
            <person name="Olle B."/>
            <person name="Tanoue T."/>
            <person name="Arita M."/>
            <person name="Bucci V."/>
            <person name="Atarashi K."/>
            <person name="Xavier R."/>
            <person name="Honda K."/>
        </authorList>
    </citation>
    <scope>NUCLEOTIDE SEQUENCE [LARGE SCALE GENOMIC DNA]</scope>
    <source>
        <strain evidence="3">f13</strain>
    </source>
</reference>
<dbReference type="Pfam" id="PF05239">
    <property type="entry name" value="PRC"/>
    <property type="match status" value="1"/>
</dbReference>
<dbReference type="SUPFAM" id="SSF50346">
    <property type="entry name" value="PRC-barrel domain"/>
    <property type="match status" value="1"/>
</dbReference>
<dbReference type="InterPro" id="IPR011033">
    <property type="entry name" value="PRC_barrel-like_sf"/>
</dbReference>
<dbReference type="PANTHER" id="PTHR40061">
    <property type="entry name" value="SPORULATION PROTEIN YLMC-RELATED"/>
    <property type="match status" value="1"/>
</dbReference>
<dbReference type="Gene3D" id="2.30.30.240">
    <property type="entry name" value="PRC-barrel domain"/>
    <property type="match status" value="1"/>
</dbReference>
<dbReference type="EMBL" id="BAABXL010000001">
    <property type="protein sequence ID" value="GAA6269052.1"/>
    <property type="molecule type" value="Genomic_DNA"/>
</dbReference>
<accession>A0ABQ0AYE8</accession>
<comment type="caution">
    <text evidence="2">The sequence shown here is derived from an EMBL/GenBank/DDBJ whole genome shotgun (WGS) entry which is preliminary data.</text>
</comment>
<organism evidence="2 3">
    <name type="scientific">Enterocloster alcoholdehydrogenati</name>
    <dbReference type="NCBI Taxonomy" id="2547410"/>
    <lineage>
        <taxon>Bacteria</taxon>
        <taxon>Bacillati</taxon>
        <taxon>Bacillota</taxon>
        <taxon>Clostridia</taxon>
        <taxon>Lachnospirales</taxon>
        <taxon>Lachnospiraceae</taxon>
        <taxon>Enterocloster</taxon>
    </lineage>
</organism>
<dbReference type="Proteomes" id="UP001600894">
    <property type="component" value="Unassembled WGS sequence"/>
</dbReference>
<dbReference type="RefSeq" id="WP_176253981.1">
    <property type="nucleotide sequence ID" value="NZ_BAABXL010000001.1"/>
</dbReference>
<protein>
    <recommendedName>
        <fullName evidence="1">PRC-barrel domain-containing protein</fullName>
    </recommendedName>
</protein>
<gene>
    <name evidence="2" type="ORF">F130042H8_21120</name>
</gene>
<evidence type="ECO:0000313" key="3">
    <source>
        <dbReference type="Proteomes" id="UP001600894"/>
    </source>
</evidence>
<evidence type="ECO:0000313" key="2">
    <source>
        <dbReference type="EMBL" id="GAA6269052.1"/>
    </source>
</evidence>
<proteinExistence type="predicted"/>
<dbReference type="InterPro" id="IPR027275">
    <property type="entry name" value="PRC-brl_dom"/>
</dbReference>
<dbReference type="InterPro" id="IPR014238">
    <property type="entry name" value="Spore_YlmC/YmxH"/>
</dbReference>
<evidence type="ECO:0000259" key="1">
    <source>
        <dbReference type="Pfam" id="PF05239"/>
    </source>
</evidence>
<keyword evidence="3" id="KW-1185">Reference proteome</keyword>
<feature type="domain" description="PRC-barrel" evidence="1">
    <location>
        <begin position="1"/>
        <end position="78"/>
    </location>
</feature>
<name>A0ABQ0AYE8_9FIRM</name>
<sequence length="87" mass="9697">MRISDLKQKEVININDCKRLGFVGDVDFDMETGCMIAIIVPGPGCICGFLGREKEYVIPFCDICQVGSDIILVDVKEKKVEEKVKCP</sequence>
<dbReference type="NCBIfam" id="TIGR02888">
    <property type="entry name" value="spore_YlmC_YmxH"/>
    <property type="match status" value="1"/>
</dbReference>
<dbReference type="PANTHER" id="PTHR40061:SF1">
    <property type="entry name" value="SPORULATION PROTEIN YLMC-RELATED"/>
    <property type="match status" value="1"/>
</dbReference>